<protein>
    <submittedName>
        <fullName evidence="2">Uncharacterized protein</fullName>
    </submittedName>
</protein>
<sequence length="2126" mass="230357">MATREKKPRSVNSDSPTPSLGGGSDSAPSTPTSKGKGSRASLSRQKSKQLLQSANEDSVQSTDDIADPPVASESAANTSGSSSTKSTSGSRTTRATTNEPTESTSTSKEKEKDKEDTKDAKVTRQNITKNKKAPAGDSDKSKTSVTAIKKTAILKRKTRPIVGKPVLGKKVIARKQVNAKGKKEVTVTLKEDDNKNKNLRNGKPRATDSPVSKKKSPAASKEKAPAKDSPTDTVTVKQERRRSDSVSKCSDVTDASTTLDTSSVKDDDDKKDDTSLSEIKRELLEESETKSKILDKMAEAFNERKTPTIPPTSKDEKTVRRSARQRKSTPKEKEEFVTPTTKVKAPVEIKSEPMDTDTESETAAPPLTIDTTEVPAKDTPSSGVELEKDSSLSPELVSEGVSEISVKEFYSEPAFLENNLGIEKDPKLGEIVQVQEKIKLDKGSDSEATPNGSTSAKEEIQQVVIKEEKKDEEDVKDEETVKIEVKHSETMGVEKLKEIIGVVEASKVVQSNVIPPVVVIPKDEGSGNESPLSDRSNDKDVLLSIINKVESSLKKGDSRSDSEGERTGKTKAKSTAAKEPKPKARNAKDKCKEDEKAKEEKLRQEKLRVEEKVREEKLRAERLKQEEEKKIIEEKVKQEQQESKKVVPAVPEVTSKPSSPKTIEEVVSVLEKVLPAKTVTTLSLTSADSHLVLSVTSSEPTVDVVESKQPEPLKLEQIVSKAINLENLPAITLLKKDPNQVKDETKQHEAVHVKAELEILPLKEVALAKEDISKNKSSETPLQIISKSENAAAAVAITTVTAEGNKSPLSIIAIQTDKGSDKSAIFPEIPEEARKAKDTEAVKNRDRVQSDVAHTNDIKTVVVVNDTHSVPSELPSLPDPSAESTSFVYSATVTTETSEDVAKQKESHLKHLGLLTLQAASEEKQRRKELVLHKPTGSSASSAVSTCSSTSSTSSKSGGSGSKSNTRNSESTGTLKTVIKLNRGEKRKPRLPLKMTLQKGKGKGAEKDANGGEGNGETAFYIIQSEADHQNQSMTDSMATAQGTAALGRKAHSRSHTTDGVIVPEVVAESPAVNEVVQQAVLLIPEKASSFNVHPERLCQDQCFYCGGKFGLYDTPCHIAAMKSSERQQNILASEVKIKIDSCLCDACFRHVDRKANCPSYRKKTEAKSLSSLAKIQSCVSSIHDDKQSHEEMPASASAPSLDNSRSSAEESVQQTSREMDVVEEKIHGNCHVRDCGAGASHTIRRKWLLKMKKTISKILEINLEQTNAVSNLIPICDGHYELISHLMVCAMCKRRLPKNHIYYIVNEIPQLERLIQEQGIAMKLGNSTLVVCKLCRYYANLLLKPPDAKSQKAQFIKNYNRRLLQFYERENELQELALSSMEPTRIVTNPDIIISDGEDDTIEIVPVSGESVTLQRRGHHSRKSSDLTMLESNSAQVGELEEVTITPAPKVLPNNTANLSGPSSIVLDADVSIEQQPASAEKRRKDESLDMAKALKANPNISMRELFPGEEELGIHINIPFSSASTRTPEGWAKVNTTLQYDDSTRALWEELQKPYGNQSSFLRHLVLLEKYFRNGDLILSPQAKNNAATYSEAVQNRLRSFDNVPTPPPVTVIDKSSLLQQLGNAPITITQTAKTRTKSSTEPVSLLKSNNPHLVGGTSTSGDASLKRKLSVDAKSKATSGKADASSGNKVIKLDETIVVPGGKASVLVPPELISINSKQNVTITTIPPGKSPSAPIQGPTQPQPQQSLLQPQQSLLQPQSQNKKSIGSAGMREIIKLPDQLTEAERRETSKPWRPTLIPITPGSADTIKAGPLYQTADGRRLPKLVQVMSGGKPYHISIHDYNRMCILRREKLLLQRQDLMQHQLQQQQKRLQQQSPSNQVSTVTKPTGAGKSLLDNSALSAAKMVQIPNQILEQNSLIPIGNNSSSASSVANNNTTTTTSKSNGPSSELQQLIKLRKPGSSNSLIPPVTAGPTYFKNTLPPLSTASKPISFPSAPSMLSMAGASQQLQSAVAAAAAANTSPPMAAPSGPSQLDQLIKSNNSFLNNFISQSQLTAMVAAATAMANSAAAASAGTNSGTSGGSILMDNSAVQLLSKIPKSLTVIPQQKQRSLSRVSSNEDQSSA</sequence>
<feature type="region of interest" description="Disordered" evidence="1">
    <location>
        <begin position="1"/>
        <end position="396"/>
    </location>
</feature>
<feature type="compositionally biased region" description="Polar residues" evidence="1">
    <location>
        <begin position="1879"/>
        <end position="1889"/>
    </location>
</feature>
<feature type="compositionally biased region" description="Low complexity" evidence="1">
    <location>
        <begin position="71"/>
        <end position="106"/>
    </location>
</feature>
<feature type="region of interest" description="Disordered" evidence="1">
    <location>
        <begin position="1190"/>
        <end position="1216"/>
    </location>
</feature>
<feature type="region of interest" description="Disordered" evidence="1">
    <location>
        <begin position="1929"/>
        <end position="1952"/>
    </location>
</feature>
<feature type="compositionally biased region" description="Low complexity" evidence="1">
    <location>
        <begin position="1746"/>
        <end position="1764"/>
    </location>
</feature>
<organism evidence="2 3">
    <name type="scientific">Aedes albopictus</name>
    <name type="common">Asian tiger mosquito</name>
    <name type="synonym">Stegomyia albopicta</name>
    <dbReference type="NCBI Taxonomy" id="7160"/>
    <lineage>
        <taxon>Eukaryota</taxon>
        <taxon>Metazoa</taxon>
        <taxon>Ecdysozoa</taxon>
        <taxon>Arthropoda</taxon>
        <taxon>Hexapoda</taxon>
        <taxon>Insecta</taxon>
        <taxon>Pterygota</taxon>
        <taxon>Neoptera</taxon>
        <taxon>Endopterygota</taxon>
        <taxon>Diptera</taxon>
        <taxon>Nematocera</taxon>
        <taxon>Culicoidea</taxon>
        <taxon>Culicidae</taxon>
        <taxon>Culicinae</taxon>
        <taxon>Aedini</taxon>
        <taxon>Aedes</taxon>
        <taxon>Stegomyia</taxon>
    </lineage>
</organism>
<feature type="compositionally biased region" description="Polar residues" evidence="1">
    <location>
        <begin position="965"/>
        <end position="975"/>
    </location>
</feature>
<dbReference type="PANTHER" id="PTHR36562">
    <property type="entry name" value="SERINE/ARGININE REPETITIVE MATRIX 2"/>
    <property type="match status" value="1"/>
</dbReference>
<feature type="compositionally biased region" description="Polar residues" evidence="1">
    <location>
        <begin position="446"/>
        <end position="455"/>
    </location>
</feature>
<dbReference type="GeneID" id="109404438"/>
<feature type="region of interest" description="Disordered" evidence="1">
    <location>
        <begin position="517"/>
        <end position="607"/>
    </location>
</feature>
<feature type="compositionally biased region" description="Polar residues" evidence="1">
    <location>
        <begin position="1198"/>
        <end position="1216"/>
    </location>
</feature>
<accession>A0ABM1ZBQ4</accession>
<feature type="compositionally biased region" description="Low complexity" evidence="1">
    <location>
        <begin position="936"/>
        <end position="957"/>
    </location>
</feature>
<dbReference type="InterPro" id="IPR051372">
    <property type="entry name" value="CWC21"/>
</dbReference>
<feature type="compositionally biased region" description="Polar residues" evidence="1">
    <location>
        <begin position="246"/>
        <end position="255"/>
    </location>
</feature>
<feature type="compositionally biased region" description="Polar residues" evidence="1">
    <location>
        <begin position="1635"/>
        <end position="1665"/>
    </location>
</feature>
<feature type="region of interest" description="Disordered" evidence="1">
    <location>
        <begin position="1726"/>
        <end position="1807"/>
    </location>
</feature>
<evidence type="ECO:0000313" key="2">
    <source>
        <dbReference type="EnsemblMetazoa" id="AALFPA23_016959.P24765"/>
    </source>
</evidence>
<dbReference type="Proteomes" id="UP000069940">
    <property type="component" value="Unassembled WGS sequence"/>
</dbReference>
<feature type="compositionally biased region" description="Basic and acidic residues" evidence="1">
    <location>
        <begin position="635"/>
        <end position="645"/>
    </location>
</feature>
<feature type="compositionally biased region" description="Basic and acidic residues" evidence="1">
    <location>
        <begin position="181"/>
        <end position="196"/>
    </location>
</feature>
<proteinExistence type="predicted"/>
<evidence type="ECO:0000256" key="1">
    <source>
        <dbReference type="SAM" id="MobiDB-lite"/>
    </source>
</evidence>
<dbReference type="PANTHER" id="PTHR36562:SF6">
    <property type="entry name" value="EG:133E12.4 PROTEIN"/>
    <property type="match status" value="1"/>
</dbReference>
<dbReference type="RefSeq" id="XP_062714379.1">
    <property type="nucleotide sequence ID" value="XM_062858395.1"/>
</dbReference>
<feature type="region of interest" description="Disordered" evidence="1">
    <location>
        <begin position="439"/>
        <end position="460"/>
    </location>
</feature>
<dbReference type="EnsemblMetazoa" id="AALFPA23_016959.R24765">
    <property type="protein sequence ID" value="AALFPA23_016959.P24765"/>
    <property type="gene ID" value="AALFPA23_016959"/>
</dbReference>
<feature type="compositionally biased region" description="Low complexity" evidence="1">
    <location>
        <begin position="1929"/>
        <end position="1951"/>
    </location>
</feature>
<dbReference type="RefSeq" id="XP_029719076.2">
    <property type="nucleotide sequence ID" value="XM_029863216.2"/>
</dbReference>
<feature type="compositionally biased region" description="Low complexity" evidence="1">
    <location>
        <begin position="1869"/>
        <end position="1878"/>
    </location>
</feature>
<feature type="compositionally biased region" description="Polar residues" evidence="1">
    <location>
        <begin position="26"/>
        <end position="63"/>
    </location>
</feature>
<feature type="compositionally biased region" description="Basic and acidic residues" evidence="1">
    <location>
        <begin position="220"/>
        <end position="230"/>
    </location>
</feature>
<feature type="region of interest" description="Disordered" evidence="1">
    <location>
        <begin position="932"/>
        <end position="1016"/>
    </location>
</feature>
<feature type="compositionally biased region" description="Basic and acidic residues" evidence="1">
    <location>
        <begin position="576"/>
        <end position="607"/>
    </location>
</feature>
<dbReference type="EnsemblMetazoa" id="AALFPA23_016959.R24763">
    <property type="protein sequence ID" value="AALFPA23_016959.P24763"/>
    <property type="gene ID" value="AALFPA23_016959"/>
</dbReference>
<feature type="region of interest" description="Disordered" evidence="1">
    <location>
        <begin position="1635"/>
        <end position="1670"/>
    </location>
</feature>
<feature type="region of interest" description="Disordered" evidence="1">
    <location>
        <begin position="635"/>
        <end position="661"/>
    </location>
</feature>
<feature type="compositionally biased region" description="Basic and acidic residues" evidence="1">
    <location>
        <begin position="107"/>
        <end position="122"/>
    </location>
</feature>
<dbReference type="EnsemblMetazoa" id="AALFPA23_016959.R24764">
    <property type="protein sequence ID" value="AALFPA23_016959.P24764"/>
    <property type="gene ID" value="AALFPA23_016959"/>
</dbReference>
<reference evidence="3" key="1">
    <citation type="journal article" date="2015" name="Proc. Natl. Acad. Sci. U.S.A.">
        <title>Genome sequence of the Asian Tiger mosquito, Aedes albopictus, reveals insights into its biology, genetics, and evolution.</title>
        <authorList>
            <person name="Chen X.G."/>
            <person name="Jiang X."/>
            <person name="Gu J."/>
            <person name="Xu M."/>
            <person name="Wu Y."/>
            <person name="Deng Y."/>
            <person name="Zhang C."/>
            <person name="Bonizzoni M."/>
            <person name="Dermauw W."/>
            <person name="Vontas J."/>
            <person name="Armbruster P."/>
            <person name="Huang X."/>
            <person name="Yang Y."/>
            <person name="Zhang H."/>
            <person name="He W."/>
            <person name="Peng H."/>
            <person name="Liu Y."/>
            <person name="Wu K."/>
            <person name="Chen J."/>
            <person name="Lirakis M."/>
            <person name="Topalis P."/>
            <person name="Van Leeuwen T."/>
            <person name="Hall A.B."/>
            <person name="Jiang X."/>
            <person name="Thorpe C."/>
            <person name="Mueller R.L."/>
            <person name="Sun C."/>
            <person name="Waterhouse R.M."/>
            <person name="Yan G."/>
            <person name="Tu Z.J."/>
            <person name="Fang X."/>
            <person name="James A.A."/>
        </authorList>
    </citation>
    <scope>NUCLEOTIDE SEQUENCE [LARGE SCALE GENOMIC DNA]</scope>
    <source>
        <strain evidence="3">Foshan</strain>
    </source>
</reference>
<keyword evidence="3" id="KW-1185">Reference proteome</keyword>
<evidence type="ECO:0000313" key="3">
    <source>
        <dbReference type="Proteomes" id="UP000069940"/>
    </source>
</evidence>
<feature type="compositionally biased region" description="Basic and acidic residues" evidence="1">
    <location>
        <begin position="551"/>
        <end position="568"/>
    </location>
</feature>
<feature type="compositionally biased region" description="Basic and acidic residues" evidence="1">
    <location>
        <begin position="263"/>
        <end position="306"/>
    </location>
</feature>
<dbReference type="RefSeq" id="XP_062714378.1">
    <property type="nucleotide sequence ID" value="XM_062858394.1"/>
</dbReference>
<reference evidence="2" key="2">
    <citation type="submission" date="2025-05" db="UniProtKB">
        <authorList>
            <consortium name="EnsemblMetazoa"/>
        </authorList>
    </citation>
    <scope>IDENTIFICATION</scope>
    <source>
        <strain evidence="2">Foshan</strain>
    </source>
</reference>
<feature type="region of interest" description="Disordered" evidence="1">
    <location>
        <begin position="2107"/>
        <end position="2126"/>
    </location>
</feature>
<name>A0ABM1ZBQ4_AEDAL</name>
<feature type="region of interest" description="Disordered" evidence="1">
    <location>
        <begin position="1869"/>
        <end position="1895"/>
    </location>
</feature>